<protein>
    <submittedName>
        <fullName evidence="2">NADPH:quinone reductase</fullName>
    </submittedName>
</protein>
<dbReference type="EMBL" id="FORP01000013">
    <property type="protein sequence ID" value="SFK08035.1"/>
    <property type="molecule type" value="Genomic_DNA"/>
</dbReference>
<organism evidence="2 3">
    <name type="scientific">Amycolatopsis sacchari</name>
    <dbReference type="NCBI Taxonomy" id="115433"/>
    <lineage>
        <taxon>Bacteria</taxon>
        <taxon>Bacillati</taxon>
        <taxon>Actinomycetota</taxon>
        <taxon>Actinomycetes</taxon>
        <taxon>Pseudonocardiales</taxon>
        <taxon>Pseudonocardiaceae</taxon>
        <taxon>Amycolatopsis</taxon>
    </lineage>
</organism>
<dbReference type="InterPro" id="IPR052733">
    <property type="entry name" value="Chloroplast_QOR"/>
</dbReference>
<dbReference type="RefSeq" id="WP_091510612.1">
    <property type="nucleotide sequence ID" value="NZ_FORP01000013.1"/>
</dbReference>
<accession>A0A1I3WKM5</accession>
<evidence type="ECO:0000259" key="1">
    <source>
        <dbReference type="SMART" id="SM00829"/>
    </source>
</evidence>
<gene>
    <name evidence="2" type="ORF">SAMN05421835_113102</name>
</gene>
<dbReference type="Gene3D" id="3.40.50.720">
    <property type="entry name" value="NAD(P)-binding Rossmann-like Domain"/>
    <property type="match status" value="1"/>
</dbReference>
<dbReference type="SMART" id="SM00829">
    <property type="entry name" value="PKS_ER"/>
    <property type="match status" value="1"/>
</dbReference>
<keyword evidence="3" id="KW-1185">Reference proteome</keyword>
<dbReference type="InterPro" id="IPR011032">
    <property type="entry name" value="GroES-like_sf"/>
</dbReference>
<dbReference type="PANTHER" id="PTHR44013:SF1">
    <property type="entry name" value="ZINC-TYPE ALCOHOL DEHYDROGENASE-LIKE PROTEIN C16A3.02C"/>
    <property type="match status" value="1"/>
</dbReference>
<dbReference type="InterPro" id="IPR013149">
    <property type="entry name" value="ADH-like_C"/>
</dbReference>
<sequence>MKALVAREYGPLDQLELTEVPRPVPGQGQVLVRTEAAAVNPVDLVLVTGGMRDALPVSHPFVPGVDVSGVVEAVGSGVDRFAVGDPVIAWTGVPSGAFAEYALVRADDSAVVRPAALDARRAAALPTGALTASALLDEAKPRAGSTLLVVGAAGGLGSYAVQLAKRAGATVFATGREDDLDYLTRLGADGVLDYRGENVAERVREWVPGGVDAVIDVALAGPDLATSAAAARPGGVLVSPRGGPAEFDCGVTAVYTGTTTPSGRLAELARAAAAHELHIEISAQYPFAEARQALLDFAGQHVRGKVVITF</sequence>
<dbReference type="InterPro" id="IPR036291">
    <property type="entry name" value="NAD(P)-bd_dom_sf"/>
</dbReference>
<dbReference type="Pfam" id="PF00107">
    <property type="entry name" value="ADH_zinc_N"/>
    <property type="match status" value="1"/>
</dbReference>
<dbReference type="SUPFAM" id="SSF50129">
    <property type="entry name" value="GroES-like"/>
    <property type="match status" value="1"/>
</dbReference>
<dbReference type="InterPro" id="IPR013154">
    <property type="entry name" value="ADH-like_N"/>
</dbReference>
<dbReference type="Gene3D" id="3.90.180.10">
    <property type="entry name" value="Medium-chain alcohol dehydrogenases, catalytic domain"/>
    <property type="match status" value="1"/>
</dbReference>
<dbReference type="InterPro" id="IPR020843">
    <property type="entry name" value="ER"/>
</dbReference>
<dbReference type="OrthoDB" id="3175656at2"/>
<dbReference type="Proteomes" id="UP000199025">
    <property type="component" value="Unassembled WGS sequence"/>
</dbReference>
<dbReference type="Pfam" id="PF08240">
    <property type="entry name" value="ADH_N"/>
    <property type="match status" value="1"/>
</dbReference>
<dbReference type="STRING" id="115433.SAMN05421835_113102"/>
<proteinExistence type="predicted"/>
<dbReference type="GO" id="GO:0016491">
    <property type="term" value="F:oxidoreductase activity"/>
    <property type="evidence" value="ECO:0007669"/>
    <property type="project" value="InterPro"/>
</dbReference>
<evidence type="ECO:0000313" key="3">
    <source>
        <dbReference type="Proteomes" id="UP000199025"/>
    </source>
</evidence>
<dbReference type="PANTHER" id="PTHR44013">
    <property type="entry name" value="ZINC-TYPE ALCOHOL DEHYDROGENASE-LIKE PROTEIN C16A3.02C"/>
    <property type="match status" value="1"/>
</dbReference>
<dbReference type="AlphaFoldDB" id="A0A1I3WKM5"/>
<feature type="domain" description="Enoyl reductase (ER)" evidence="1">
    <location>
        <begin position="10"/>
        <end position="308"/>
    </location>
</feature>
<dbReference type="SUPFAM" id="SSF51735">
    <property type="entry name" value="NAD(P)-binding Rossmann-fold domains"/>
    <property type="match status" value="1"/>
</dbReference>
<name>A0A1I3WKM5_9PSEU</name>
<evidence type="ECO:0000313" key="2">
    <source>
        <dbReference type="EMBL" id="SFK08035.1"/>
    </source>
</evidence>
<reference evidence="2 3" key="1">
    <citation type="submission" date="2016-10" db="EMBL/GenBank/DDBJ databases">
        <authorList>
            <person name="de Groot N.N."/>
        </authorList>
    </citation>
    <scope>NUCLEOTIDE SEQUENCE [LARGE SCALE GENOMIC DNA]</scope>
    <source>
        <strain evidence="2 3">DSM 44468</strain>
    </source>
</reference>
<dbReference type="CDD" id="cd05289">
    <property type="entry name" value="MDR_like_2"/>
    <property type="match status" value="1"/>
</dbReference>